<dbReference type="SUPFAM" id="SSF54534">
    <property type="entry name" value="FKBP-like"/>
    <property type="match status" value="1"/>
</dbReference>
<proteinExistence type="predicted"/>
<evidence type="ECO:0000256" key="2">
    <source>
        <dbReference type="RuleBase" id="RU363014"/>
    </source>
</evidence>
<feature type="domain" description="PpiC" evidence="3">
    <location>
        <begin position="27"/>
        <end position="144"/>
    </location>
</feature>
<keyword evidence="1 2" id="KW-0697">Rotamase</keyword>
<comment type="catalytic activity">
    <reaction evidence="2">
        <text>[protein]-peptidylproline (omega=180) = [protein]-peptidylproline (omega=0)</text>
        <dbReference type="Rhea" id="RHEA:16237"/>
        <dbReference type="Rhea" id="RHEA-COMP:10747"/>
        <dbReference type="Rhea" id="RHEA-COMP:10748"/>
        <dbReference type="ChEBI" id="CHEBI:83833"/>
        <dbReference type="ChEBI" id="CHEBI:83834"/>
        <dbReference type="EC" id="5.2.1.8"/>
    </reaction>
</comment>
<keyword evidence="1 2" id="KW-0413">Isomerase</keyword>
<accession>A0A5P1EFF2</accession>
<dbReference type="InterPro" id="IPR000297">
    <property type="entry name" value="PPIase_PpiC"/>
</dbReference>
<dbReference type="SUPFAM" id="SSF50249">
    <property type="entry name" value="Nucleic acid-binding proteins"/>
    <property type="match status" value="1"/>
</dbReference>
<sequence length="144" mass="16251">MYSYFKAEISAIINPESPCYTACKSCQRKVFVEDIITNCNSCNTEDAEWEIKYLMRLEVKDHIDKAYVTLFDEPRYLTGCSAEEYVDSFNEEGKDKDGPELSMWSSSAGLDADPFEEGTFALKVGEISDIMDTDSGVHIILRIG</sequence>
<name>A0A5P1EFF2_ASPOF</name>
<keyword evidence="5" id="KW-1185">Reference proteome</keyword>
<protein>
    <recommendedName>
        <fullName evidence="2">Peptidyl-prolyl cis-trans isomerase</fullName>
        <ecNumber evidence="2">5.2.1.8</ecNumber>
    </recommendedName>
</protein>
<dbReference type="EMBL" id="CM007387">
    <property type="protein sequence ID" value="ONK64503.1"/>
    <property type="molecule type" value="Genomic_DNA"/>
</dbReference>
<dbReference type="PROSITE" id="PS50198">
    <property type="entry name" value="PPIC_PPIASE_2"/>
    <property type="match status" value="1"/>
</dbReference>
<reference evidence="5" key="1">
    <citation type="journal article" date="2017" name="Nat. Commun.">
        <title>The asparagus genome sheds light on the origin and evolution of a young Y chromosome.</title>
        <authorList>
            <person name="Harkess A."/>
            <person name="Zhou J."/>
            <person name="Xu C."/>
            <person name="Bowers J.E."/>
            <person name="Van der Hulst R."/>
            <person name="Ayyampalayam S."/>
            <person name="Mercati F."/>
            <person name="Riccardi P."/>
            <person name="McKain M.R."/>
            <person name="Kakrana A."/>
            <person name="Tang H."/>
            <person name="Ray J."/>
            <person name="Groenendijk J."/>
            <person name="Arikit S."/>
            <person name="Mathioni S.M."/>
            <person name="Nakano M."/>
            <person name="Shan H."/>
            <person name="Telgmann-Rauber A."/>
            <person name="Kanno A."/>
            <person name="Yue Z."/>
            <person name="Chen H."/>
            <person name="Li W."/>
            <person name="Chen Y."/>
            <person name="Xu X."/>
            <person name="Zhang Y."/>
            <person name="Luo S."/>
            <person name="Chen H."/>
            <person name="Gao J."/>
            <person name="Mao Z."/>
            <person name="Pires J.C."/>
            <person name="Luo M."/>
            <person name="Kudrna D."/>
            <person name="Wing R.A."/>
            <person name="Meyers B.C."/>
            <person name="Yi K."/>
            <person name="Kong H."/>
            <person name="Lavrijsen P."/>
            <person name="Sunseri F."/>
            <person name="Falavigna A."/>
            <person name="Ye Y."/>
            <person name="Leebens-Mack J.H."/>
            <person name="Chen G."/>
        </authorList>
    </citation>
    <scope>NUCLEOTIDE SEQUENCE [LARGE SCALE GENOMIC DNA]</scope>
    <source>
        <strain evidence="5">cv. DH0086</strain>
    </source>
</reference>
<gene>
    <name evidence="4" type="ORF">A4U43_C07F26750</name>
</gene>
<dbReference type="Gramene" id="ONK64503">
    <property type="protein sequence ID" value="ONK64503"/>
    <property type="gene ID" value="A4U43_C07F26750"/>
</dbReference>
<dbReference type="InterPro" id="IPR012340">
    <property type="entry name" value="NA-bd_OB-fold"/>
</dbReference>
<evidence type="ECO:0000256" key="1">
    <source>
        <dbReference type="PROSITE-ProRule" id="PRU00278"/>
    </source>
</evidence>
<dbReference type="InterPro" id="IPR013955">
    <property type="entry name" value="Rep_factor-A_C"/>
</dbReference>
<dbReference type="Pfam" id="PF08646">
    <property type="entry name" value="Rep_fac-A_C"/>
    <property type="match status" value="1"/>
</dbReference>
<evidence type="ECO:0000313" key="5">
    <source>
        <dbReference type="Proteomes" id="UP000243459"/>
    </source>
</evidence>
<organism evidence="4 5">
    <name type="scientific">Asparagus officinalis</name>
    <name type="common">Garden asparagus</name>
    <dbReference type="NCBI Taxonomy" id="4686"/>
    <lineage>
        <taxon>Eukaryota</taxon>
        <taxon>Viridiplantae</taxon>
        <taxon>Streptophyta</taxon>
        <taxon>Embryophyta</taxon>
        <taxon>Tracheophyta</taxon>
        <taxon>Spermatophyta</taxon>
        <taxon>Magnoliopsida</taxon>
        <taxon>Liliopsida</taxon>
        <taxon>Asparagales</taxon>
        <taxon>Asparagaceae</taxon>
        <taxon>Asparagoideae</taxon>
        <taxon>Asparagus</taxon>
    </lineage>
</organism>
<evidence type="ECO:0000313" key="4">
    <source>
        <dbReference type="EMBL" id="ONK64503.1"/>
    </source>
</evidence>
<dbReference type="Proteomes" id="UP000243459">
    <property type="component" value="Chromosome 7"/>
</dbReference>
<dbReference type="GO" id="GO:0003755">
    <property type="term" value="F:peptidyl-prolyl cis-trans isomerase activity"/>
    <property type="evidence" value="ECO:0007669"/>
    <property type="project" value="UniProtKB-UniRule"/>
</dbReference>
<evidence type="ECO:0000259" key="3">
    <source>
        <dbReference type="PROSITE" id="PS50198"/>
    </source>
</evidence>
<dbReference type="EC" id="5.2.1.8" evidence="2"/>
<dbReference type="Gene3D" id="2.40.50.140">
    <property type="entry name" value="Nucleic acid-binding proteins"/>
    <property type="match status" value="1"/>
</dbReference>
<dbReference type="AlphaFoldDB" id="A0A5P1EFF2"/>